<evidence type="ECO:0000256" key="1">
    <source>
        <dbReference type="SAM" id="Coils"/>
    </source>
</evidence>
<feature type="region of interest" description="Disordered" evidence="2">
    <location>
        <begin position="1"/>
        <end position="30"/>
    </location>
</feature>
<evidence type="ECO:0000313" key="4">
    <source>
        <dbReference type="EMBL" id="GAG16340.1"/>
    </source>
</evidence>
<proteinExistence type="predicted"/>
<dbReference type="InterPro" id="IPR043719">
    <property type="entry name" value="DUF5660"/>
</dbReference>
<feature type="domain" description="DUF5660" evidence="3">
    <location>
        <begin position="71"/>
        <end position="177"/>
    </location>
</feature>
<name>X0VDA1_9ZZZZ</name>
<organism evidence="4">
    <name type="scientific">marine sediment metagenome</name>
    <dbReference type="NCBI Taxonomy" id="412755"/>
    <lineage>
        <taxon>unclassified sequences</taxon>
        <taxon>metagenomes</taxon>
        <taxon>ecological metagenomes</taxon>
    </lineage>
</organism>
<sequence length="177" mass="20530">KDASLGTGKGMVDQLFGAPRTPTAPHSGELKADKPFNFEDFLKSRERLAVQKERQRYQHKIEEEHLVFHRKQEEAKLQIKAVQNELKKLADASQGLSIEIKKATFTAAVEPGTYHENFFDRIRRLIELARKKIVESKSWLETFNHRSKKRSHYWGQVKKSGTKFMLSQERYMATQAG</sequence>
<accession>X0VDA1</accession>
<reference evidence="4" key="1">
    <citation type="journal article" date="2014" name="Front. Microbiol.">
        <title>High frequency of phylogenetically diverse reductive dehalogenase-homologous genes in deep subseafloor sedimentary metagenomes.</title>
        <authorList>
            <person name="Kawai M."/>
            <person name="Futagami T."/>
            <person name="Toyoda A."/>
            <person name="Takaki Y."/>
            <person name="Nishi S."/>
            <person name="Hori S."/>
            <person name="Arai W."/>
            <person name="Tsubouchi T."/>
            <person name="Morono Y."/>
            <person name="Uchiyama I."/>
            <person name="Ito T."/>
            <person name="Fujiyama A."/>
            <person name="Inagaki F."/>
            <person name="Takami H."/>
        </authorList>
    </citation>
    <scope>NUCLEOTIDE SEQUENCE</scope>
    <source>
        <strain evidence="4">Expedition CK06-06</strain>
    </source>
</reference>
<protein>
    <recommendedName>
        <fullName evidence="3">DUF5660 domain-containing protein</fullName>
    </recommendedName>
</protein>
<dbReference type="EMBL" id="BARS01037877">
    <property type="protein sequence ID" value="GAG16340.1"/>
    <property type="molecule type" value="Genomic_DNA"/>
</dbReference>
<feature type="non-terminal residue" evidence="4">
    <location>
        <position position="1"/>
    </location>
</feature>
<evidence type="ECO:0000259" key="3">
    <source>
        <dbReference type="Pfam" id="PF18904"/>
    </source>
</evidence>
<evidence type="ECO:0000256" key="2">
    <source>
        <dbReference type="SAM" id="MobiDB-lite"/>
    </source>
</evidence>
<dbReference type="Pfam" id="PF18904">
    <property type="entry name" value="DUF5660"/>
    <property type="match status" value="1"/>
</dbReference>
<feature type="coiled-coil region" evidence="1">
    <location>
        <begin position="72"/>
        <end position="99"/>
    </location>
</feature>
<gene>
    <name evidence="4" type="ORF">S01H1_58024</name>
</gene>
<keyword evidence="1" id="KW-0175">Coiled coil</keyword>
<comment type="caution">
    <text evidence="4">The sequence shown here is derived from an EMBL/GenBank/DDBJ whole genome shotgun (WGS) entry which is preliminary data.</text>
</comment>
<dbReference type="AlphaFoldDB" id="X0VDA1"/>